<dbReference type="RefSeq" id="XP_014558887.1">
    <property type="nucleotide sequence ID" value="XM_014703401.1"/>
</dbReference>
<organism evidence="2 3">
    <name type="scientific">Bipolaris victoriae (strain FI3)</name>
    <name type="common">Victoria blight of oats agent</name>
    <name type="synonym">Cochliobolus victoriae</name>
    <dbReference type="NCBI Taxonomy" id="930091"/>
    <lineage>
        <taxon>Eukaryota</taxon>
        <taxon>Fungi</taxon>
        <taxon>Dikarya</taxon>
        <taxon>Ascomycota</taxon>
        <taxon>Pezizomycotina</taxon>
        <taxon>Dothideomycetes</taxon>
        <taxon>Pleosporomycetidae</taxon>
        <taxon>Pleosporales</taxon>
        <taxon>Pleosporineae</taxon>
        <taxon>Pleosporaceae</taxon>
        <taxon>Bipolaris</taxon>
    </lineage>
</organism>
<dbReference type="OrthoDB" id="10557265at2759"/>
<evidence type="ECO:0000313" key="2">
    <source>
        <dbReference type="EMBL" id="EUN29375.1"/>
    </source>
</evidence>
<proteinExistence type="predicted"/>
<dbReference type="EMBL" id="KI968713">
    <property type="protein sequence ID" value="EUN29375.1"/>
    <property type="molecule type" value="Genomic_DNA"/>
</dbReference>
<dbReference type="GeneID" id="26251439"/>
<dbReference type="HOGENOM" id="CLU_1165659_0_0_1"/>
<dbReference type="Proteomes" id="UP000054337">
    <property type="component" value="Unassembled WGS sequence"/>
</dbReference>
<evidence type="ECO:0000256" key="1">
    <source>
        <dbReference type="SAM" id="MobiDB-lite"/>
    </source>
</evidence>
<feature type="region of interest" description="Disordered" evidence="1">
    <location>
        <begin position="125"/>
        <end position="156"/>
    </location>
</feature>
<keyword evidence="3" id="KW-1185">Reference proteome</keyword>
<evidence type="ECO:0000313" key="3">
    <source>
        <dbReference type="Proteomes" id="UP000054337"/>
    </source>
</evidence>
<accession>W7ETK0</accession>
<feature type="compositionally biased region" description="Polar residues" evidence="1">
    <location>
        <begin position="144"/>
        <end position="156"/>
    </location>
</feature>
<dbReference type="AlphaFoldDB" id="W7ETK0"/>
<name>W7ETK0_BIPV3</name>
<feature type="region of interest" description="Disordered" evidence="1">
    <location>
        <begin position="203"/>
        <end position="230"/>
    </location>
</feature>
<feature type="region of interest" description="Disordered" evidence="1">
    <location>
        <begin position="1"/>
        <end position="60"/>
    </location>
</feature>
<reference evidence="2 3" key="1">
    <citation type="journal article" date="2013" name="PLoS Genet.">
        <title>Comparative genome structure, secondary metabolite, and effector coding capacity across Cochliobolus pathogens.</title>
        <authorList>
            <person name="Condon B.J."/>
            <person name="Leng Y."/>
            <person name="Wu D."/>
            <person name="Bushley K.E."/>
            <person name="Ohm R.A."/>
            <person name="Otillar R."/>
            <person name="Martin J."/>
            <person name="Schackwitz W."/>
            <person name="Grimwood J."/>
            <person name="MohdZainudin N."/>
            <person name="Xue C."/>
            <person name="Wang R."/>
            <person name="Manning V.A."/>
            <person name="Dhillon B."/>
            <person name="Tu Z.J."/>
            <person name="Steffenson B.J."/>
            <person name="Salamov A."/>
            <person name="Sun H."/>
            <person name="Lowry S."/>
            <person name="LaButti K."/>
            <person name="Han J."/>
            <person name="Copeland A."/>
            <person name="Lindquist E."/>
            <person name="Barry K."/>
            <person name="Schmutz J."/>
            <person name="Baker S.E."/>
            <person name="Ciuffetti L.M."/>
            <person name="Grigoriev I.V."/>
            <person name="Zhong S."/>
            <person name="Turgeon B.G."/>
        </authorList>
    </citation>
    <scope>NUCLEOTIDE SEQUENCE [LARGE SCALE GENOMIC DNA]</scope>
    <source>
        <strain evidence="2 3">FI3</strain>
    </source>
</reference>
<feature type="compositionally biased region" description="Low complexity" evidence="1">
    <location>
        <begin position="29"/>
        <end position="60"/>
    </location>
</feature>
<gene>
    <name evidence="2" type="ORF">COCVIDRAFT_14050</name>
</gene>
<protein>
    <submittedName>
        <fullName evidence="2">Uncharacterized protein</fullName>
    </submittedName>
</protein>
<sequence>MARRQRHHDYRGDGDDDDDEHEHQPSSMAGQARQAARADRASTTGRTGQARRAGQGRQGTRLVATRCSLAQHAIRLATGRSFSTHGPPQCWPATARRSSMAVFHASCALSTPAASGSCTHSCHPPPPTAHRPLPTALDDAHQQPAPSVRTNVRTSNRTKCLQPRPACLPACLLLHRHRHRHHGRFAQTLLSCSSVSATPTVLTALPGGPTPASSTTPEPPLAATPADNQT</sequence>
<feature type="compositionally biased region" description="Low complexity" evidence="1">
    <location>
        <begin position="205"/>
        <end position="216"/>
    </location>
</feature>